<evidence type="ECO:0000256" key="5">
    <source>
        <dbReference type="SAM" id="MobiDB-lite"/>
    </source>
</evidence>
<dbReference type="OrthoDB" id="9795011at2"/>
<keyword evidence="1" id="KW-0805">Transcription regulation</keyword>
<gene>
    <name evidence="7" type="primary">ttgW</name>
    <name evidence="7" type="ORF">BHE75_00938</name>
</gene>
<dbReference type="InterPro" id="IPR050109">
    <property type="entry name" value="HTH-type_TetR-like_transc_reg"/>
</dbReference>
<evidence type="ECO:0000256" key="2">
    <source>
        <dbReference type="ARBA" id="ARBA00023125"/>
    </source>
</evidence>
<evidence type="ECO:0000313" key="8">
    <source>
        <dbReference type="Proteomes" id="UP000179467"/>
    </source>
</evidence>
<dbReference type="SUPFAM" id="SSF46689">
    <property type="entry name" value="Homeodomain-like"/>
    <property type="match status" value="1"/>
</dbReference>
<evidence type="ECO:0000259" key="6">
    <source>
        <dbReference type="PROSITE" id="PS50977"/>
    </source>
</evidence>
<dbReference type="GO" id="GO:0003700">
    <property type="term" value="F:DNA-binding transcription factor activity"/>
    <property type="evidence" value="ECO:0007669"/>
    <property type="project" value="TreeGrafter"/>
</dbReference>
<comment type="caution">
    <text evidence="7">The sequence shown here is derived from an EMBL/GenBank/DDBJ whole genome shotgun (WGS) entry which is preliminary data.</text>
</comment>
<dbReference type="Gene3D" id="1.10.357.10">
    <property type="entry name" value="Tetracycline Repressor, domain 2"/>
    <property type="match status" value="1"/>
</dbReference>
<feature type="domain" description="HTH tetR-type" evidence="6">
    <location>
        <begin position="22"/>
        <end position="82"/>
    </location>
</feature>
<dbReference type="PANTHER" id="PTHR30055">
    <property type="entry name" value="HTH-TYPE TRANSCRIPTIONAL REGULATOR RUTR"/>
    <property type="match status" value="1"/>
</dbReference>
<dbReference type="PROSITE" id="PS50977">
    <property type="entry name" value="HTH_TETR_2"/>
    <property type="match status" value="1"/>
</dbReference>
<dbReference type="GO" id="GO:0000976">
    <property type="term" value="F:transcription cis-regulatory region binding"/>
    <property type="evidence" value="ECO:0007669"/>
    <property type="project" value="TreeGrafter"/>
</dbReference>
<dbReference type="InterPro" id="IPR009057">
    <property type="entry name" value="Homeodomain-like_sf"/>
</dbReference>
<sequence>MSIAPSIQARPSPIPLREQQRRATRARIVDAALAVFERRGMAAATIEEILGAAGVSRATFYAHFTGKPDVGRAILADMWERGTGLYVRFAELPDWSRRSIRGWLAEVGAAWRVHNDGMRTLLREMLAEISADSSAHEAAFVAALIGDGARWSAFTADEARRRAQLLIFQLERAMMAVHIQGWETDFEGLLDTLADIWVATLRSEGA</sequence>
<dbReference type="PROSITE" id="PS01081">
    <property type="entry name" value="HTH_TETR_1"/>
    <property type="match status" value="1"/>
</dbReference>
<dbReference type="AlphaFoldDB" id="A0A1S1HA26"/>
<dbReference type="InterPro" id="IPR001647">
    <property type="entry name" value="HTH_TetR"/>
</dbReference>
<feature type="DNA-binding region" description="H-T-H motif" evidence="4">
    <location>
        <begin position="45"/>
        <end position="64"/>
    </location>
</feature>
<keyword evidence="2 4" id="KW-0238">DNA-binding</keyword>
<protein>
    <submittedName>
        <fullName evidence="7">Putative HTH-type transcriptional regulator TtgW</fullName>
    </submittedName>
</protein>
<feature type="region of interest" description="Disordered" evidence="5">
    <location>
        <begin position="1"/>
        <end position="21"/>
    </location>
</feature>
<evidence type="ECO:0000256" key="1">
    <source>
        <dbReference type="ARBA" id="ARBA00023015"/>
    </source>
</evidence>
<dbReference type="Proteomes" id="UP000179467">
    <property type="component" value="Unassembled WGS sequence"/>
</dbReference>
<dbReference type="Pfam" id="PF00440">
    <property type="entry name" value="TetR_N"/>
    <property type="match status" value="1"/>
</dbReference>
<evidence type="ECO:0000256" key="4">
    <source>
        <dbReference type="PROSITE-ProRule" id="PRU00335"/>
    </source>
</evidence>
<keyword evidence="8" id="KW-1185">Reference proteome</keyword>
<proteinExistence type="predicted"/>
<organism evidence="7 8">
    <name type="scientific">Edaphosphingomonas haloaromaticamans</name>
    <dbReference type="NCBI Taxonomy" id="653954"/>
    <lineage>
        <taxon>Bacteria</taxon>
        <taxon>Pseudomonadati</taxon>
        <taxon>Pseudomonadota</taxon>
        <taxon>Alphaproteobacteria</taxon>
        <taxon>Sphingomonadales</taxon>
        <taxon>Rhizorhabdaceae</taxon>
        <taxon>Edaphosphingomonas</taxon>
    </lineage>
</organism>
<dbReference type="InterPro" id="IPR023772">
    <property type="entry name" value="DNA-bd_HTH_TetR-type_CS"/>
</dbReference>
<keyword evidence="3" id="KW-0804">Transcription</keyword>
<dbReference type="RefSeq" id="WP_070932735.1">
    <property type="nucleotide sequence ID" value="NZ_MIPT01000001.1"/>
</dbReference>
<evidence type="ECO:0000313" key="7">
    <source>
        <dbReference type="EMBL" id="OHT18958.1"/>
    </source>
</evidence>
<name>A0A1S1HA26_9SPHN</name>
<dbReference type="EMBL" id="MIPT01000001">
    <property type="protein sequence ID" value="OHT18958.1"/>
    <property type="molecule type" value="Genomic_DNA"/>
</dbReference>
<accession>A0A1S1HA26</accession>
<evidence type="ECO:0000256" key="3">
    <source>
        <dbReference type="ARBA" id="ARBA00023163"/>
    </source>
</evidence>
<dbReference type="PANTHER" id="PTHR30055:SF234">
    <property type="entry name" value="HTH-TYPE TRANSCRIPTIONAL REGULATOR BETI"/>
    <property type="match status" value="1"/>
</dbReference>
<dbReference type="PRINTS" id="PR00455">
    <property type="entry name" value="HTHTETR"/>
</dbReference>
<reference evidence="7 8" key="1">
    <citation type="submission" date="2016-09" db="EMBL/GenBank/DDBJ databases">
        <title>Metabolic pathway, cell adaptation mechanisms and a novel monoxygenase revealed through proteogenomic-transcription analysis of a Sphingomonas haloaromaticamans strain degrading the fungicide ortho-phenylphenol.</title>
        <authorList>
            <person name="Perruchon C."/>
            <person name="Papadopoulou E.S."/>
            <person name="Rousidou C."/>
            <person name="Vasileiadis S."/>
            <person name="Tanou G."/>
            <person name="Amoutzias G."/>
            <person name="Molassiotis A."/>
            <person name="Karpouzas D.G."/>
        </authorList>
    </citation>
    <scope>NUCLEOTIDE SEQUENCE [LARGE SCALE GENOMIC DNA]</scope>
    <source>
        <strain evidence="7 8">P3</strain>
    </source>
</reference>